<dbReference type="Pfam" id="PF00905">
    <property type="entry name" value="Transpeptidase"/>
    <property type="match status" value="1"/>
</dbReference>
<evidence type="ECO:0000256" key="4">
    <source>
        <dbReference type="SAM" id="Phobius"/>
    </source>
</evidence>
<gene>
    <name evidence="6" type="ORF">SAMN02745227_00264</name>
</gene>
<dbReference type="Gene3D" id="3.30.450.330">
    <property type="match status" value="1"/>
</dbReference>
<dbReference type="Gene3D" id="3.40.710.10">
    <property type="entry name" value="DD-peptidase/beta-lactamase superfamily"/>
    <property type="match status" value="1"/>
</dbReference>
<dbReference type="OrthoDB" id="9804124at2"/>
<comment type="similarity">
    <text evidence="2">Belongs to the transpeptidase family.</text>
</comment>
<sequence length="711" mass="78633">MKEGVSNLQVRKRLLETFMIFTFFFLLLMVRLFWIQFLKSEEYLNKAQNQWTRSLVVQPQRGQIFDRNGQLLAGSASAETIVVIPSMVKDAEKKRPGLIDEMAINLAAILDMEVETVKDRLTRNASQVYLKRKVEDEVALKVVELNYPGIRTTVESKRFYPNGSFASHILGFVGIDEGLEGIEFQYESELKGKPGNIVYQSDARGREIPGGIQRYIPPQDGLDIILTIDSRIQNIIERELTKAMINHAPLSAAAIAVNPHTGEILGMASMPNFDPGNYGLYPQSNWRNPLISSSFEPGSTFKIITLAAGLEENVFSIYDTYYCDGYYEVLGRKLGCWTRYRGGHGLQTFIEVTENSCNPGFIELGMRLGKEKLFQYIHGFGFGKKTGIDLPGEQTGILFDINSRYFSLVDLGVSAFGQGNAVTPIQQVMAVSAVVNGGTLMKPYIAKEFYDQEGQLVKENRPTAIRRVISEETSKELIHILESVVINGSGKFGAVPGYRIGGKTGTAQKISPTGGYLPGQFILSFIGFAPVEDPQVVLYVMVDEPSIGPQWGSQVAAPIFRNIMGDILKVLNVKPNNVDIKQEPPKLGIIPNLRNQTIDEAIGTLQISGFNLQIEGEGEYIIAQTPKAGIQMPINSTVIVYTSNNQTTDFEEVTVPDLKGKSLKEVKDLLGLLNLQIEIKGSGIAVDQRPKAGEKVKANTTIVVEFAPLVR</sequence>
<feature type="transmembrane region" description="Helical" evidence="4">
    <location>
        <begin position="14"/>
        <end position="34"/>
    </location>
</feature>
<proteinExistence type="inferred from homology"/>
<dbReference type="InterPro" id="IPR005311">
    <property type="entry name" value="PBP_dimer"/>
</dbReference>
<dbReference type="CDD" id="cd06575">
    <property type="entry name" value="PASTA_Pbp2x-like_2"/>
    <property type="match status" value="1"/>
</dbReference>
<dbReference type="Gene3D" id="3.30.10.20">
    <property type="match status" value="2"/>
</dbReference>
<accession>A0A1M6KVL5</accession>
<feature type="domain" description="PASTA" evidence="5">
    <location>
        <begin position="583"/>
        <end position="644"/>
    </location>
</feature>
<evidence type="ECO:0000256" key="3">
    <source>
        <dbReference type="ARBA" id="ARBA00023136"/>
    </source>
</evidence>
<evidence type="ECO:0000256" key="2">
    <source>
        <dbReference type="ARBA" id="ARBA00007171"/>
    </source>
</evidence>
<dbReference type="SUPFAM" id="SSF54184">
    <property type="entry name" value="Penicillin-binding protein 2x (pbp-2x), c-terminal domain"/>
    <property type="match status" value="2"/>
</dbReference>
<dbReference type="InterPro" id="IPR001460">
    <property type="entry name" value="PCN-bd_Tpept"/>
</dbReference>
<name>A0A1M6KVL5_9FIRM</name>
<protein>
    <submittedName>
        <fullName evidence="6">Stage V sporulation protein D (Sporulation-specific penicillin-binding protein)</fullName>
    </submittedName>
</protein>
<dbReference type="GO" id="GO:0071555">
    <property type="term" value="P:cell wall organization"/>
    <property type="evidence" value="ECO:0007669"/>
    <property type="project" value="TreeGrafter"/>
</dbReference>
<dbReference type="SUPFAM" id="SSF56601">
    <property type="entry name" value="beta-lactamase/transpeptidase-like"/>
    <property type="match status" value="1"/>
</dbReference>
<keyword evidence="3 4" id="KW-0472">Membrane</keyword>
<dbReference type="SMART" id="SM00740">
    <property type="entry name" value="PASTA"/>
    <property type="match status" value="2"/>
</dbReference>
<keyword evidence="4" id="KW-0812">Transmembrane</keyword>
<evidence type="ECO:0000313" key="6">
    <source>
        <dbReference type="EMBL" id="SHJ62912.1"/>
    </source>
</evidence>
<feature type="domain" description="PASTA" evidence="5">
    <location>
        <begin position="649"/>
        <end position="708"/>
    </location>
</feature>
<dbReference type="InterPro" id="IPR011927">
    <property type="entry name" value="SpoVD_pbp"/>
</dbReference>
<dbReference type="Gene3D" id="1.10.150.770">
    <property type="match status" value="1"/>
</dbReference>
<keyword evidence="7" id="KW-1185">Reference proteome</keyword>
<dbReference type="InterPro" id="IPR012338">
    <property type="entry name" value="Beta-lactam/transpept-like"/>
</dbReference>
<dbReference type="CDD" id="cd06576">
    <property type="entry name" value="PASTA_Pbp2x-like_1"/>
    <property type="match status" value="1"/>
</dbReference>
<dbReference type="EMBL" id="FRAI01000005">
    <property type="protein sequence ID" value="SHJ62912.1"/>
    <property type="molecule type" value="Genomic_DNA"/>
</dbReference>
<dbReference type="InterPro" id="IPR050515">
    <property type="entry name" value="Beta-lactam/transpept"/>
</dbReference>
<keyword evidence="4" id="KW-1133">Transmembrane helix</keyword>
<evidence type="ECO:0000259" key="5">
    <source>
        <dbReference type="PROSITE" id="PS51178"/>
    </source>
</evidence>
<dbReference type="GO" id="GO:0005886">
    <property type="term" value="C:plasma membrane"/>
    <property type="evidence" value="ECO:0007669"/>
    <property type="project" value="TreeGrafter"/>
</dbReference>
<dbReference type="RefSeq" id="WP_072905579.1">
    <property type="nucleotide sequence ID" value="NZ_FRAI01000005.1"/>
</dbReference>
<dbReference type="NCBIfam" id="TIGR02214">
    <property type="entry name" value="spoVD_pbp"/>
    <property type="match status" value="1"/>
</dbReference>
<evidence type="ECO:0000313" key="7">
    <source>
        <dbReference type="Proteomes" id="UP000243547"/>
    </source>
</evidence>
<dbReference type="Proteomes" id="UP000243547">
    <property type="component" value="Unassembled WGS sequence"/>
</dbReference>
<dbReference type="PROSITE" id="PS51178">
    <property type="entry name" value="PASTA"/>
    <property type="match status" value="2"/>
</dbReference>
<dbReference type="InterPro" id="IPR036138">
    <property type="entry name" value="PBP_dimer_sf"/>
</dbReference>
<reference evidence="7" key="1">
    <citation type="submission" date="2016-11" db="EMBL/GenBank/DDBJ databases">
        <authorList>
            <person name="Varghese N."/>
            <person name="Submissions S."/>
        </authorList>
    </citation>
    <scope>NUCLEOTIDE SEQUENCE [LARGE SCALE GENOMIC DNA]</scope>
    <source>
        <strain evidence="7">DSM 14826</strain>
    </source>
</reference>
<dbReference type="AlphaFoldDB" id="A0A1M6KVL5"/>
<dbReference type="PANTHER" id="PTHR30627">
    <property type="entry name" value="PEPTIDOGLYCAN D,D-TRANSPEPTIDASE"/>
    <property type="match status" value="1"/>
</dbReference>
<dbReference type="PANTHER" id="PTHR30627:SF1">
    <property type="entry name" value="PEPTIDOGLYCAN D,D-TRANSPEPTIDASE FTSI"/>
    <property type="match status" value="1"/>
</dbReference>
<dbReference type="InterPro" id="IPR005543">
    <property type="entry name" value="PASTA_dom"/>
</dbReference>
<dbReference type="Pfam" id="PF03717">
    <property type="entry name" value="PBP_dimer"/>
    <property type="match status" value="1"/>
</dbReference>
<evidence type="ECO:0000256" key="1">
    <source>
        <dbReference type="ARBA" id="ARBA00004370"/>
    </source>
</evidence>
<dbReference type="Pfam" id="PF03793">
    <property type="entry name" value="PASTA"/>
    <property type="match status" value="2"/>
</dbReference>
<dbReference type="SUPFAM" id="SSF56519">
    <property type="entry name" value="Penicillin binding protein dimerisation domain"/>
    <property type="match status" value="1"/>
</dbReference>
<dbReference type="STRING" id="1120989.SAMN02745227_00264"/>
<dbReference type="GO" id="GO:0008658">
    <property type="term" value="F:penicillin binding"/>
    <property type="evidence" value="ECO:0007669"/>
    <property type="project" value="InterPro"/>
</dbReference>
<organism evidence="6 7">
    <name type="scientific">Anaerobranca californiensis DSM 14826</name>
    <dbReference type="NCBI Taxonomy" id="1120989"/>
    <lineage>
        <taxon>Bacteria</taxon>
        <taxon>Bacillati</taxon>
        <taxon>Bacillota</taxon>
        <taxon>Clostridia</taxon>
        <taxon>Eubacteriales</taxon>
        <taxon>Proteinivoracaceae</taxon>
        <taxon>Anaerobranca</taxon>
    </lineage>
</organism>
<comment type="subcellular location">
    <subcellularLocation>
        <location evidence="1">Membrane</location>
    </subcellularLocation>
</comment>
<dbReference type="Gene3D" id="3.90.1310.10">
    <property type="entry name" value="Penicillin-binding protein 2a (Domain 2)"/>
    <property type="match status" value="1"/>
</dbReference>